<name>A0A923RWZ8_9FIRM</name>
<keyword evidence="3" id="KW-1185">Reference proteome</keyword>
<reference evidence="2" key="1">
    <citation type="submission" date="2020-08" db="EMBL/GenBank/DDBJ databases">
        <title>Genome public.</title>
        <authorList>
            <person name="Liu C."/>
            <person name="Sun Q."/>
        </authorList>
    </citation>
    <scope>NUCLEOTIDE SEQUENCE</scope>
    <source>
        <strain evidence="2">NSJ-28</strain>
    </source>
</reference>
<dbReference type="InterPro" id="IPR037523">
    <property type="entry name" value="VOC_core"/>
</dbReference>
<evidence type="ECO:0000259" key="1">
    <source>
        <dbReference type="PROSITE" id="PS51819"/>
    </source>
</evidence>
<dbReference type="PROSITE" id="PS51819">
    <property type="entry name" value="VOC"/>
    <property type="match status" value="1"/>
</dbReference>
<feature type="domain" description="VOC" evidence="1">
    <location>
        <begin position="2"/>
        <end position="127"/>
    </location>
</feature>
<dbReference type="Pfam" id="PF00903">
    <property type="entry name" value="Glyoxalase"/>
    <property type="match status" value="1"/>
</dbReference>
<dbReference type="PANTHER" id="PTHR36113">
    <property type="entry name" value="LYASE, PUTATIVE-RELATED-RELATED"/>
    <property type="match status" value="1"/>
</dbReference>
<dbReference type="RefSeq" id="WP_107632046.1">
    <property type="nucleotide sequence ID" value="NZ_JACOPL010000001.1"/>
</dbReference>
<dbReference type="SUPFAM" id="SSF54593">
    <property type="entry name" value="Glyoxalase/Bleomycin resistance protein/Dihydroxybiphenyl dioxygenase"/>
    <property type="match status" value="1"/>
</dbReference>
<protein>
    <submittedName>
        <fullName evidence="2">VOC family protein</fullName>
    </submittedName>
</protein>
<evidence type="ECO:0000313" key="3">
    <source>
        <dbReference type="Proteomes" id="UP000606499"/>
    </source>
</evidence>
<dbReference type="Proteomes" id="UP000606499">
    <property type="component" value="Unassembled WGS sequence"/>
</dbReference>
<dbReference type="InterPro" id="IPR029068">
    <property type="entry name" value="Glyas_Bleomycin-R_OHBP_Dase"/>
</dbReference>
<comment type="caution">
    <text evidence="2">The sequence shown here is derived from an EMBL/GenBank/DDBJ whole genome shotgun (WGS) entry which is preliminary data.</text>
</comment>
<organism evidence="2 3">
    <name type="scientific">Agathobaculum faecis</name>
    <dbReference type="NCBI Taxonomy" id="2763013"/>
    <lineage>
        <taxon>Bacteria</taxon>
        <taxon>Bacillati</taxon>
        <taxon>Bacillota</taxon>
        <taxon>Clostridia</taxon>
        <taxon>Eubacteriales</taxon>
        <taxon>Butyricicoccaceae</taxon>
        <taxon>Agathobaculum</taxon>
    </lineage>
</organism>
<evidence type="ECO:0000313" key="2">
    <source>
        <dbReference type="EMBL" id="MBC5723870.1"/>
    </source>
</evidence>
<dbReference type="EMBL" id="JACOPL010000001">
    <property type="protein sequence ID" value="MBC5723870.1"/>
    <property type="molecule type" value="Genomic_DNA"/>
</dbReference>
<dbReference type="InterPro" id="IPR004360">
    <property type="entry name" value="Glyas_Fos-R_dOase_dom"/>
</dbReference>
<sequence length="127" mass="14568">MKIDHAALYTFDLERLRAFYEDYFDGKANKQYRNEKTGLQTYFISFADGARLELMTRPELEECERSRLWTGWTHLAFKAGTCENVDALTERLRADGYEVTSGPRVTGDGYYESCVLDPDGNTVEITA</sequence>
<proteinExistence type="predicted"/>
<dbReference type="AlphaFoldDB" id="A0A923RWZ8"/>
<gene>
    <name evidence="2" type="ORF">H8S45_00060</name>
</gene>
<accession>A0A923RWZ8</accession>
<dbReference type="Gene3D" id="3.10.180.10">
    <property type="entry name" value="2,3-Dihydroxybiphenyl 1,2-Dioxygenase, domain 1"/>
    <property type="match status" value="1"/>
</dbReference>
<dbReference type="InterPro" id="IPR051332">
    <property type="entry name" value="Fosfomycin_Res_Enzymes"/>
</dbReference>
<dbReference type="PANTHER" id="PTHR36113:SF1">
    <property type="entry name" value="GLYOXALASE_BLEOMYCIN RESISTANCE PROTEIN_DIOXYGENASE"/>
    <property type="match status" value="1"/>
</dbReference>